<dbReference type="AlphaFoldDB" id="A0AAV4U3G7"/>
<evidence type="ECO:0000313" key="1">
    <source>
        <dbReference type="EMBL" id="GIY52285.1"/>
    </source>
</evidence>
<comment type="caution">
    <text evidence="1">The sequence shown here is derived from an EMBL/GenBank/DDBJ whole genome shotgun (WGS) entry which is preliminary data.</text>
</comment>
<gene>
    <name evidence="1" type="ORF">CDAR_172221</name>
</gene>
<proteinExistence type="predicted"/>
<sequence>MIKLSPSSHCISASSVLGNVATYPIEQGARTSKETKKIQKGPRLKDGLLMVSEQSQKAPALPASRRPGKGEFSFFSPGGTFCFE</sequence>
<keyword evidence="2" id="KW-1185">Reference proteome</keyword>
<protein>
    <submittedName>
        <fullName evidence="1">Uncharacterized protein</fullName>
    </submittedName>
</protein>
<accession>A0AAV4U3G7</accession>
<evidence type="ECO:0000313" key="2">
    <source>
        <dbReference type="Proteomes" id="UP001054837"/>
    </source>
</evidence>
<name>A0AAV4U3G7_9ARAC</name>
<dbReference type="EMBL" id="BPLQ01010653">
    <property type="protein sequence ID" value="GIY52285.1"/>
    <property type="molecule type" value="Genomic_DNA"/>
</dbReference>
<reference evidence="1 2" key="1">
    <citation type="submission" date="2021-06" db="EMBL/GenBank/DDBJ databases">
        <title>Caerostris darwini draft genome.</title>
        <authorList>
            <person name="Kono N."/>
            <person name="Arakawa K."/>
        </authorList>
    </citation>
    <scope>NUCLEOTIDE SEQUENCE [LARGE SCALE GENOMIC DNA]</scope>
</reference>
<dbReference type="Proteomes" id="UP001054837">
    <property type="component" value="Unassembled WGS sequence"/>
</dbReference>
<organism evidence="1 2">
    <name type="scientific">Caerostris darwini</name>
    <dbReference type="NCBI Taxonomy" id="1538125"/>
    <lineage>
        <taxon>Eukaryota</taxon>
        <taxon>Metazoa</taxon>
        <taxon>Ecdysozoa</taxon>
        <taxon>Arthropoda</taxon>
        <taxon>Chelicerata</taxon>
        <taxon>Arachnida</taxon>
        <taxon>Araneae</taxon>
        <taxon>Araneomorphae</taxon>
        <taxon>Entelegynae</taxon>
        <taxon>Araneoidea</taxon>
        <taxon>Araneidae</taxon>
        <taxon>Caerostris</taxon>
    </lineage>
</organism>